<dbReference type="AlphaFoldDB" id="A0A645BKQ3"/>
<protein>
    <submittedName>
        <fullName evidence="2">Uncharacterized protein</fullName>
    </submittedName>
</protein>
<proteinExistence type="predicted"/>
<name>A0A645BKQ3_9ZZZZ</name>
<sequence length="343" mass="35697">MVSPCFEHAPFELAQIAQIDALLLIVEHVHALVGVELVGHILITELGFDQMVATAQGEPEGMRAALVGGRSDFVESQAVADAAGRRVLPEIAAGLVVVGLGQRPGVADAEVFGGQRGRHVAADGVVVAAGEGADLALGQRALPRCRKLRRRSFGDDGTTNAVAAHADRRDACEDLDLGDIARVQIRQRRVHVVGAGGDEIHAVDGDAQAIVGQAVDGRQAGDAAGAVEADARHIAQQRGGVAGDGVLGGDFRRADLLRRGRIANLAGIDDDLVQRRLGTSVLPGHGGTGERNGGRQWTELIAHVVLPDFIGIQAASDSPPLPGSGECDKTPRDKRSHGVLFSP</sequence>
<evidence type="ECO:0000256" key="1">
    <source>
        <dbReference type="SAM" id="MobiDB-lite"/>
    </source>
</evidence>
<feature type="region of interest" description="Disordered" evidence="1">
    <location>
        <begin position="315"/>
        <end position="343"/>
    </location>
</feature>
<reference evidence="2" key="1">
    <citation type="submission" date="2019-08" db="EMBL/GenBank/DDBJ databases">
        <authorList>
            <person name="Kucharzyk K."/>
            <person name="Murdoch R.W."/>
            <person name="Higgins S."/>
            <person name="Loffler F."/>
        </authorList>
    </citation>
    <scope>NUCLEOTIDE SEQUENCE</scope>
</reference>
<organism evidence="2">
    <name type="scientific">bioreactor metagenome</name>
    <dbReference type="NCBI Taxonomy" id="1076179"/>
    <lineage>
        <taxon>unclassified sequences</taxon>
        <taxon>metagenomes</taxon>
        <taxon>ecological metagenomes</taxon>
    </lineage>
</organism>
<gene>
    <name evidence="2" type="ORF">SDC9_112839</name>
</gene>
<comment type="caution">
    <text evidence="2">The sequence shown here is derived from an EMBL/GenBank/DDBJ whole genome shotgun (WGS) entry which is preliminary data.</text>
</comment>
<evidence type="ECO:0000313" key="2">
    <source>
        <dbReference type="EMBL" id="MPM65935.1"/>
    </source>
</evidence>
<accession>A0A645BKQ3</accession>
<dbReference type="EMBL" id="VSSQ01020796">
    <property type="protein sequence ID" value="MPM65935.1"/>
    <property type="molecule type" value="Genomic_DNA"/>
</dbReference>